<comment type="caution">
    <text evidence="1">The sequence shown here is derived from an EMBL/GenBank/DDBJ whole genome shotgun (WGS) entry which is preliminary data.</text>
</comment>
<gene>
    <name evidence="1" type="ORF">FC871_19525</name>
</gene>
<dbReference type="AlphaFoldDB" id="A0A846J915"/>
<protein>
    <submittedName>
        <fullName evidence="1">Uncharacterized protein</fullName>
    </submittedName>
</protein>
<accession>A0A846J915</accession>
<name>A0A846J915_CLOBO</name>
<reference evidence="1 2" key="1">
    <citation type="submission" date="2019-04" db="EMBL/GenBank/DDBJ databases">
        <title>Genome sequencing of Clostridium botulinum Groups I-IV and Clostridium butyricum.</title>
        <authorList>
            <person name="Brunt J."/>
            <person name="Van Vliet A.H.M."/>
            <person name="Stringer S.C."/>
            <person name="Carter A.T."/>
            <person name="Peck M.W."/>
        </authorList>
    </citation>
    <scope>NUCLEOTIDE SEQUENCE [LARGE SCALE GENOMIC DNA]</scope>
    <source>
        <strain evidence="1 2">Colworth BL30</strain>
    </source>
</reference>
<proteinExistence type="predicted"/>
<dbReference type="Proteomes" id="UP000480039">
    <property type="component" value="Unassembled WGS sequence"/>
</dbReference>
<evidence type="ECO:0000313" key="1">
    <source>
        <dbReference type="EMBL" id="NFJ10606.1"/>
    </source>
</evidence>
<organism evidence="1 2">
    <name type="scientific">Clostridium botulinum</name>
    <dbReference type="NCBI Taxonomy" id="1491"/>
    <lineage>
        <taxon>Bacteria</taxon>
        <taxon>Bacillati</taxon>
        <taxon>Bacillota</taxon>
        <taxon>Clostridia</taxon>
        <taxon>Eubacteriales</taxon>
        <taxon>Clostridiaceae</taxon>
        <taxon>Clostridium</taxon>
    </lineage>
</organism>
<dbReference type="EMBL" id="SWQE01000017">
    <property type="protein sequence ID" value="NFJ10606.1"/>
    <property type="molecule type" value="Genomic_DNA"/>
</dbReference>
<evidence type="ECO:0000313" key="2">
    <source>
        <dbReference type="Proteomes" id="UP000480039"/>
    </source>
</evidence>
<sequence>MSSFKIICNKCGKESIIQQSNDNVEIKGNIVIEYWDRDYDINKIFFVCECGNKVEDK</sequence>